<proteinExistence type="predicted"/>
<gene>
    <name evidence="2" type="ORF">STAS_28038</name>
</gene>
<dbReference type="EMBL" id="BKCP01009403">
    <property type="protein sequence ID" value="GER50714.1"/>
    <property type="molecule type" value="Genomic_DNA"/>
</dbReference>
<keyword evidence="2" id="KW-0436">Ligase</keyword>
<feature type="non-terminal residue" evidence="2">
    <location>
        <position position="114"/>
    </location>
</feature>
<organism evidence="2 3">
    <name type="scientific">Striga asiatica</name>
    <name type="common">Asiatic witchweed</name>
    <name type="synonym">Buchnera asiatica</name>
    <dbReference type="NCBI Taxonomy" id="4170"/>
    <lineage>
        <taxon>Eukaryota</taxon>
        <taxon>Viridiplantae</taxon>
        <taxon>Streptophyta</taxon>
        <taxon>Embryophyta</taxon>
        <taxon>Tracheophyta</taxon>
        <taxon>Spermatophyta</taxon>
        <taxon>Magnoliopsida</taxon>
        <taxon>eudicotyledons</taxon>
        <taxon>Gunneridae</taxon>
        <taxon>Pentapetalae</taxon>
        <taxon>asterids</taxon>
        <taxon>lamiids</taxon>
        <taxon>Lamiales</taxon>
        <taxon>Orobanchaceae</taxon>
        <taxon>Buchnereae</taxon>
        <taxon>Striga</taxon>
    </lineage>
</organism>
<dbReference type="Proteomes" id="UP000325081">
    <property type="component" value="Unassembled WGS sequence"/>
</dbReference>
<accession>A0A5A7R2T7</accession>
<comment type="caution">
    <text evidence="2">The sequence shown here is derived from an EMBL/GenBank/DDBJ whole genome shotgun (WGS) entry which is preliminary data.</text>
</comment>
<feature type="region of interest" description="Disordered" evidence="1">
    <location>
        <begin position="48"/>
        <end position="96"/>
    </location>
</feature>
<name>A0A5A7R2T7_STRAF</name>
<protein>
    <submittedName>
        <fullName evidence="2">Phenylalanine--tRNA ligase beta subunit</fullName>
    </submittedName>
</protein>
<dbReference type="GO" id="GO:0016874">
    <property type="term" value="F:ligase activity"/>
    <property type="evidence" value="ECO:0007669"/>
    <property type="project" value="UniProtKB-KW"/>
</dbReference>
<reference evidence="3" key="1">
    <citation type="journal article" date="2019" name="Curr. Biol.">
        <title>Genome Sequence of Striga asiatica Provides Insight into the Evolution of Plant Parasitism.</title>
        <authorList>
            <person name="Yoshida S."/>
            <person name="Kim S."/>
            <person name="Wafula E.K."/>
            <person name="Tanskanen J."/>
            <person name="Kim Y.M."/>
            <person name="Honaas L."/>
            <person name="Yang Z."/>
            <person name="Spallek T."/>
            <person name="Conn C.E."/>
            <person name="Ichihashi Y."/>
            <person name="Cheong K."/>
            <person name="Cui S."/>
            <person name="Der J.P."/>
            <person name="Gundlach H."/>
            <person name="Jiao Y."/>
            <person name="Hori C."/>
            <person name="Ishida J.K."/>
            <person name="Kasahara H."/>
            <person name="Kiba T."/>
            <person name="Kim M.S."/>
            <person name="Koo N."/>
            <person name="Laohavisit A."/>
            <person name="Lee Y.H."/>
            <person name="Lumba S."/>
            <person name="McCourt P."/>
            <person name="Mortimer J.C."/>
            <person name="Mutuku J.M."/>
            <person name="Nomura T."/>
            <person name="Sasaki-Sekimoto Y."/>
            <person name="Seto Y."/>
            <person name="Wang Y."/>
            <person name="Wakatake T."/>
            <person name="Sakakibara H."/>
            <person name="Demura T."/>
            <person name="Yamaguchi S."/>
            <person name="Yoneyama K."/>
            <person name="Manabe R.I."/>
            <person name="Nelson D.C."/>
            <person name="Schulman A.H."/>
            <person name="Timko M.P."/>
            <person name="dePamphilis C.W."/>
            <person name="Choi D."/>
            <person name="Shirasu K."/>
        </authorList>
    </citation>
    <scope>NUCLEOTIDE SEQUENCE [LARGE SCALE GENOMIC DNA]</scope>
    <source>
        <strain evidence="3">cv. UVA1</strain>
    </source>
</reference>
<evidence type="ECO:0000313" key="2">
    <source>
        <dbReference type="EMBL" id="GER50714.1"/>
    </source>
</evidence>
<sequence>MLPLDETNTSVHSQRLGKQVAVEEQLTPTAHKVLASILSTPSPITLEKQNKQGAKRSINFDLQTNEPPDADQVEADHPEGPVSGGSTKRQKKKSIAKPSKIPFLLCRRYVLEDR</sequence>
<evidence type="ECO:0000313" key="3">
    <source>
        <dbReference type="Proteomes" id="UP000325081"/>
    </source>
</evidence>
<keyword evidence="3" id="KW-1185">Reference proteome</keyword>
<evidence type="ECO:0000256" key="1">
    <source>
        <dbReference type="SAM" id="MobiDB-lite"/>
    </source>
</evidence>
<dbReference type="AlphaFoldDB" id="A0A5A7R2T7"/>